<dbReference type="STRING" id="709839.TSA66_18045"/>
<keyword evidence="3" id="KW-1185">Reference proteome</keyword>
<dbReference type="Proteomes" id="UP000031572">
    <property type="component" value="Unassembled WGS sequence"/>
</dbReference>
<dbReference type="Gene3D" id="3.30.700.10">
    <property type="entry name" value="Glycoprotein, Type 4 Pilin"/>
    <property type="match status" value="1"/>
</dbReference>
<dbReference type="PROSITE" id="PS00409">
    <property type="entry name" value="PROKAR_NTER_METHYL"/>
    <property type="match status" value="1"/>
</dbReference>
<dbReference type="EMBL" id="JWJG01000028">
    <property type="protein sequence ID" value="KIF83827.1"/>
    <property type="molecule type" value="Genomic_DNA"/>
</dbReference>
<keyword evidence="1" id="KW-1133">Transmembrane helix</keyword>
<comment type="caution">
    <text evidence="2">The sequence shown here is derived from an EMBL/GenBank/DDBJ whole genome shotgun (WGS) entry which is preliminary data.</text>
</comment>
<evidence type="ECO:0000313" key="3">
    <source>
        <dbReference type="Proteomes" id="UP000031572"/>
    </source>
</evidence>
<keyword evidence="1" id="KW-0812">Transmembrane</keyword>
<keyword evidence="1" id="KW-0472">Membrane</keyword>
<reference evidence="2 3" key="1">
    <citation type="submission" date="2014-12" db="EMBL/GenBank/DDBJ databases">
        <title>Denitrispirillum autotrophicum gen. nov., sp. nov., Denitrifying, Facultatively Autotrophic Bacteria Isolated from Rice Paddy Soil.</title>
        <authorList>
            <person name="Ishii S."/>
            <person name="Ashida N."/>
            <person name="Ohno H."/>
            <person name="Otsuka S."/>
            <person name="Yokota A."/>
            <person name="Senoo K."/>
        </authorList>
    </citation>
    <scope>NUCLEOTIDE SEQUENCE [LARGE SCALE GENOMIC DNA]</scope>
    <source>
        <strain evidence="2 3">TSA66</strain>
    </source>
</reference>
<evidence type="ECO:0008006" key="4">
    <source>
        <dbReference type="Google" id="ProtNLM"/>
    </source>
</evidence>
<dbReference type="InterPro" id="IPR045584">
    <property type="entry name" value="Pilin-like"/>
</dbReference>
<proteinExistence type="predicted"/>
<dbReference type="InterPro" id="IPR012902">
    <property type="entry name" value="N_methyl_site"/>
</dbReference>
<evidence type="ECO:0000256" key="1">
    <source>
        <dbReference type="SAM" id="Phobius"/>
    </source>
</evidence>
<sequence>MRTRTRGFTLVELIGVMVTIAILAAVALPRFFERSAFEARAFSDQTLAMLRYAQKAAIAQRRTVCVTYSAVGTVPATVTLTIAKNFGGACDTDLSGPNGAAPYKITAPSGVAFSTLTPASTSSSFNALGQPDAARTIQVSGAQNAIKIEQETGYVH</sequence>
<name>A0A0C1YT31_9BURK</name>
<dbReference type="SUPFAM" id="SSF54523">
    <property type="entry name" value="Pili subunits"/>
    <property type="match status" value="1"/>
</dbReference>
<accession>A0A0C1YT31</accession>
<protein>
    <recommendedName>
        <fullName evidence="4">General secretion pathway protein GspH</fullName>
    </recommendedName>
</protein>
<gene>
    <name evidence="2" type="ORF">TSA66_18045</name>
</gene>
<evidence type="ECO:0000313" key="2">
    <source>
        <dbReference type="EMBL" id="KIF83827.1"/>
    </source>
</evidence>
<dbReference type="AlphaFoldDB" id="A0A0C1YT31"/>
<organism evidence="2 3">
    <name type="scientific">Noviherbaspirillum autotrophicum</name>
    <dbReference type="NCBI Taxonomy" id="709839"/>
    <lineage>
        <taxon>Bacteria</taxon>
        <taxon>Pseudomonadati</taxon>
        <taxon>Pseudomonadota</taxon>
        <taxon>Betaproteobacteria</taxon>
        <taxon>Burkholderiales</taxon>
        <taxon>Oxalobacteraceae</taxon>
        <taxon>Noviherbaspirillum</taxon>
    </lineage>
</organism>
<feature type="transmembrane region" description="Helical" evidence="1">
    <location>
        <begin position="7"/>
        <end position="28"/>
    </location>
</feature>